<reference evidence="1 2" key="1">
    <citation type="journal article" date="2011" name="J. Bacteriol.">
        <title>Complete genome sequence of a beneficial plant root-associated bacterium, Pseudomonas brassicacearum.</title>
        <authorList>
            <person name="Ortet P."/>
            <person name="Barakat M."/>
            <person name="Lalaouna D."/>
            <person name="Fochesato S."/>
            <person name="Barbe V."/>
            <person name="Vacherie B."/>
            <person name="Santaella C."/>
            <person name="Heulin T."/>
            <person name="Achouak W."/>
        </authorList>
    </citation>
    <scope>NUCLEOTIDE SEQUENCE [LARGE SCALE GENOMIC DNA]</scope>
    <source>
        <strain evidence="1 2">NFM421</strain>
    </source>
</reference>
<gene>
    <name evidence="1" type="ORF">PSEBR_m483</name>
</gene>
<protein>
    <submittedName>
        <fullName evidence="1">Uncharacterized protein</fullName>
    </submittedName>
</protein>
<evidence type="ECO:0000313" key="1">
    <source>
        <dbReference type="EMBL" id="AEA67607.1"/>
    </source>
</evidence>
<dbReference type="HOGENOM" id="CLU_2181621_0_0_6"/>
<reference key="2">
    <citation type="submission" date="2011-03" db="EMBL/GenBank/DDBJ databases">
        <title>Complete Genome Sequence of a beneficial plant roots-associated bacterium Pseudomonas brassicacearum.</title>
        <authorList>
            <person name="Ortet P."/>
            <person name="Barakat M."/>
            <person name="Lalaouna D."/>
            <person name="Fochesato S."/>
            <person name="Barbe V."/>
            <person name="Santaella C."/>
            <person name="Heulin T."/>
            <person name="Achouak W."/>
        </authorList>
    </citation>
    <scope>NUCLEOTIDE SEQUENCE</scope>
    <source>
        <strain>NFM421</strain>
    </source>
</reference>
<name>F2K8Y2_PSEBN</name>
<dbReference type="AlphaFoldDB" id="F2K8Y2"/>
<accession>F2K8Y2</accession>
<dbReference type="EMBL" id="CP002585">
    <property type="protein sequence ID" value="AEA67607.1"/>
    <property type="molecule type" value="Genomic_DNA"/>
</dbReference>
<sequence>MEIETGQSRLAVFLIVAWSSSCLELVEQLLLWRGDLSPLGCVAALKQRTQSSWHTELLGLGLLRSPAGINPLATGFALDWAGWRGWRINCGSSRGAWPLRIYRGVAPSP</sequence>
<dbReference type="Proteomes" id="UP000006692">
    <property type="component" value="Chromosome"/>
</dbReference>
<proteinExistence type="predicted"/>
<dbReference type="KEGG" id="pba:PSEBR_m483"/>
<evidence type="ECO:0000313" key="2">
    <source>
        <dbReference type="Proteomes" id="UP000006692"/>
    </source>
</evidence>
<organism evidence="1 2">
    <name type="scientific">Pseudomonas brassicacearum (strain NFM421)</name>
    <dbReference type="NCBI Taxonomy" id="994484"/>
    <lineage>
        <taxon>Bacteria</taxon>
        <taxon>Pseudomonadati</taxon>
        <taxon>Pseudomonadota</taxon>
        <taxon>Gammaproteobacteria</taxon>
        <taxon>Pseudomonadales</taxon>
        <taxon>Pseudomonadaceae</taxon>
        <taxon>Pseudomonas</taxon>
    </lineage>
</organism>